<dbReference type="AlphaFoldDB" id="H5SJ83"/>
<dbReference type="CDD" id="cd04181">
    <property type="entry name" value="NTP_transferase"/>
    <property type="match status" value="1"/>
</dbReference>
<evidence type="ECO:0000256" key="8">
    <source>
        <dbReference type="ARBA" id="ARBA00023315"/>
    </source>
</evidence>
<comment type="similarity">
    <text evidence="4">In the N-terminal section; belongs to the N-acetylglucosamine-1-phosphate uridyltransferase family.</text>
</comment>
<organism evidence="12">
    <name type="scientific">uncultured Acetothermia bacterium</name>
    <dbReference type="NCBI Taxonomy" id="236499"/>
    <lineage>
        <taxon>Bacteria</taxon>
        <taxon>Candidatus Bipolaricaulota</taxon>
        <taxon>environmental samples</taxon>
    </lineage>
</organism>
<accession>H5SJ83</accession>
<evidence type="ECO:0000256" key="1">
    <source>
        <dbReference type="ARBA" id="ARBA00005166"/>
    </source>
</evidence>
<dbReference type="Pfam" id="PF00483">
    <property type="entry name" value="NTP_transferase"/>
    <property type="match status" value="1"/>
</dbReference>
<reference evidence="12" key="2">
    <citation type="journal article" date="2012" name="PLoS ONE">
        <title>A Deeply Branching Thermophilic Bacterium with an Ancient Acetyl-CoA Pathway Dominates a Subsurface Ecosystem.</title>
        <authorList>
            <person name="Takami H."/>
            <person name="Noguchi H."/>
            <person name="Takaki Y."/>
            <person name="Uchiyama I."/>
            <person name="Toyoda A."/>
            <person name="Nishi S."/>
            <person name="Chee G.-J."/>
            <person name="Arai W."/>
            <person name="Nunoura T."/>
            <person name="Itoh T."/>
            <person name="Hattori M."/>
            <person name="Takai K."/>
        </authorList>
    </citation>
    <scope>NUCLEOTIDE SEQUENCE</scope>
</reference>
<dbReference type="Gene3D" id="3.90.550.10">
    <property type="entry name" value="Spore Coat Polysaccharide Biosynthesis Protein SpsA, Chain A"/>
    <property type="match status" value="1"/>
</dbReference>
<sequence>MQAVILAAGESSRFWPLAAGKHKSLFRLLGRPIIAHTIEALKRASSTEIVIVQSENRAPEAELGDGASLGVQISYVVQPEPLGMGDALSRAASLLKDSFLVVNPQHVTVAELVPKLLESAPGADAVLVGCETDRPHEYGIVKIEEDRALDLVEKPAPGAEPSRTRLVGVYLLTKRFFDFYRRVREHSYAFEDALKLVMREGMVRIVKISEEPPTLKYPWDLFGLAQLLMERNITDQKIAPSAQIHKSALIEGPVWIGEDVKIFEHAVVKGPCFLGDHCVVGTGSLVRESNIEAHTVIGAHAEVARSIFQKNCSTHSGYFGDSIFDESVKIGAGTVTANVRNDRNFIRPWVKGARVETGLKKLGAIVGRETHIGICAMLMPGVLIGPRCEIGPGSLVRKNLDADTLYYTVPHEVVRSQRRAP</sequence>
<dbReference type="InterPro" id="IPR050065">
    <property type="entry name" value="GlmU-like"/>
</dbReference>
<evidence type="ECO:0000313" key="12">
    <source>
        <dbReference type="EMBL" id="BAL56219.1"/>
    </source>
</evidence>
<gene>
    <name evidence="12" type="ORF">HGMM_F35B12C33</name>
</gene>
<comment type="similarity">
    <text evidence="3">In the C-terminal section; belongs to the transferase hexapeptide repeat family.</text>
</comment>
<comment type="pathway">
    <text evidence="1">Nucleotide-sugar biosynthesis; UDP-N-acetyl-alpha-D-glucosamine biosynthesis; N-acetyl-alpha-D-glucosamine 1-phosphate from alpha-D-glucosamine 6-phosphate (route II): step 2/2.</text>
</comment>
<evidence type="ECO:0000256" key="7">
    <source>
        <dbReference type="ARBA" id="ARBA00023268"/>
    </source>
</evidence>
<dbReference type="InterPro" id="IPR011004">
    <property type="entry name" value="Trimer_LpxA-like_sf"/>
</dbReference>
<evidence type="ECO:0000256" key="9">
    <source>
        <dbReference type="ARBA" id="ARBA00048247"/>
    </source>
</evidence>
<comment type="pathway">
    <text evidence="2">Nucleotide-sugar biosynthesis; UDP-N-acetyl-alpha-D-glucosamine biosynthesis; UDP-N-acetyl-alpha-D-glucosamine from N-acetyl-alpha-D-glucosamine 1-phosphate: step 1/1.</text>
</comment>
<dbReference type="PANTHER" id="PTHR43584:SF8">
    <property type="entry name" value="N-ACETYLMURAMATE ALPHA-1-PHOSPHATE URIDYLYLTRANSFERASE"/>
    <property type="match status" value="1"/>
</dbReference>
<dbReference type="SUPFAM" id="SSF53448">
    <property type="entry name" value="Nucleotide-diphospho-sugar transferases"/>
    <property type="match status" value="1"/>
</dbReference>
<keyword evidence="7" id="KW-0511">Multifunctional enzyme</keyword>
<keyword evidence="6" id="KW-0548">Nucleotidyltransferase</keyword>
<dbReference type="SUPFAM" id="SSF51161">
    <property type="entry name" value="Trimeric LpxA-like enzymes"/>
    <property type="match status" value="1"/>
</dbReference>
<protein>
    <submittedName>
        <fullName evidence="12">Bifunctional protein GlmU</fullName>
    </submittedName>
</protein>
<dbReference type="InterPro" id="IPR001451">
    <property type="entry name" value="Hexapep"/>
</dbReference>
<evidence type="ECO:0000259" key="11">
    <source>
        <dbReference type="Pfam" id="PF00483"/>
    </source>
</evidence>
<reference evidence="12" key="1">
    <citation type="journal article" date="2005" name="Environ. Microbiol.">
        <title>Genetic and functional properties of uncultivated thermophilic crenarchaeotes from a subsurface gold mine as revealed by analysis of genome fragments.</title>
        <authorList>
            <person name="Nunoura T."/>
            <person name="Hirayama H."/>
            <person name="Takami H."/>
            <person name="Oida H."/>
            <person name="Nishi S."/>
            <person name="Shimamura S."/>
            <person name="Suzuki Y."/>
            <person name="Inagaki F."/>
            <person name="Takai K."/>
            <person name="Nealson K.H."/>
            <person name="Horikoshi K."/>
        </authorList>
    </citation>
    <scope>NUCLEOTIDE SEQUENCE</scope>
</reference>
<comment type="catalytic activity">
    <reaction evidence="10">
        <text>N-acetyl-alpha-D-glucosamine 1-phosphate + UTP + H(+) = UDP-N-acetyl-alpha-D-glucosamine + diphosphate</text>
        <dbReference type="Rhea" id="RHEA:13509"/>
        <dbReference type="ChEBI" id="CHEBI:15378"/>
        <dbReference type="ChEBI" id="CHEBI:33019"/>
        <dbReference type="ChEBI" id="CHEBI:46398"/>
        <dbReference type="ChEBI" id="CHEBI:57705"/>
        <dbReference type="ChEBI" id="CHEBI:57776"/>
        <dbReference type="EC" id="2.7.7.23"/>
    </reaction>
</comment>
<evidence type="ECO:0000256" key="5">
    <source>
        <dbReference type="ARBA" id="ARBA00022679"/>
    </source>
</evidence>
<proteinExistence type="inferred from homology"/>
<name>H5SJ83_9BACT</name>
<dbReference type="InterPro" id="IPR029044">
    <property type="entry name" value="Nucleotide-diphossugar_trans"/>
</dbReference>
<dbReference type="EMBL" id="AP011740">
    <property type="protein sequence ID" value="BAL56219.1"/>
    <property type="molecule type" value="Genomic_DNA"/>
</dbReference>
<evidence type="ECO:0000256" key="4">
    <source>
        <dbReference type="ARBA" id="ARBA00007947"/>
    </source>
</evidence>
<keyword evidence="5" id="KW-0808">Transferase</keyword>
<dbReference type="Gene3D" id="2.160.10.10">
    <property type="entry name" value="Hexapeptide repeat proteins"/>
    <property type="match status" value="1"/>
</dbReference>
<keyword evidence="8" id="KW-0012">Acyltransferase</keyword>
<evidence type="ECO:0000256" key="10">
    <source>
        <dbReference type="ARBA" id="ARBA00048493"/>
    </source>
</evidence>
<dbReference type="InterPro" id="IPR005835">
    <property type="entry name" value="NTP_transferase_dom"/>
</dbReference>
<evidence type="ECO:0000256" key="3">
    <source>
        <dbReference type="ARBA" id="ARBA00007707"/>
    </source>
</evidence>
<evidence type="ECO:0000256" key="6">
    <source>
        <dbReference type="ARBA" id="ARBA00022695"/>
    </source>
</evidence>
<dbReference type="GO" id="GO:0019134">
    <property type="term" value="F:glucosamine-1-phosphate N-acetyltransferase activity"/>
    <property type="evidence" value="ECO:0007669"/>
    <property type="project" value="UniProtKB-EC"/>
</dbReference>
<dbReference type="Pfam" id="PF00132">
    <property type="entry name" value="Hexapep"/>
    <property type="match status" value="1"/>
</dbReference>
<comment type="catalytic activity">
    <reaction evidence="9">
        <text>alpha-D-glucosamine 1-phosphate + acetyl-CoA = N-acetyl-alpha-D-glucosamine 1-phosphate + CoA + H(+)</text>
        <dbReference type="Rhea" id="RHEA:13725"/>
        <dbReference type="ChEBI" id="CHEBI:15378"/>
        <dbReference type="ChEBI" id="CHEBI:57287"/>
        <dbReference type="ChEBI" id="CHEBI:57288"/>
        <dbReference type="ChEBI" id="CHEBI:57776"/>
        <dbReference type="ChEBI" id="CHEBI:58516"/>
        <dbReference type="EC" id="2.3.1.157"/>
    </reaction>
</comment>
<feature type="domain" description="Nucleotidyl transferase" evidence="11">
    <location>
        <begin position="3"/>
        <end position="203"/>
    </location>
</feature>
<dbReference type="GO" id="GO:0003977">
    <property type="term" value="F:UDP-N-acetylglucosamine diphosphorylase activity"/>
    <property type="evidence" value="ECO:0007669"/>
    <property type="project" value="UniProtKB-EC"/>
</dbReference>
<dbReference type="PANTHER" id="PTHR43584">
    <property type="entry name" value="NUCLEOTIDYL TRANSFERASE"/>
    <property type="match status" value="1"/>
</dbReference>
<evidence type="ECO:0000256" key="2">
    <source>
        <dbReference type="ARBA" id="ARBA00005208"/>
    </source>
</evidence>